<evidence type="ECO:0000313" key="1">
    <source>
        <dbReference type="EMBL" id="JAD43273.1"/>
    </source>
</evidence>
<organism evidence="1">
    <name type="scientific">Arundo donax</name>
    <name type="common">Giant reed</name>
    <name type="synonym">Donax arundinaceus</name>
    <dbReference type="NCBI Taxonomy" id="35708"/>
    <lineage>
        <taxon>Eukaryota</taxon>
        <taxon>Viridiplantae</taxon>
        <taxon>Streptophyta</taxon>
        <taxon>Embryophyta</taxon>
        <taxon>Tracheophyta</taxon>
        <taxon>Spermatophyta</taxon>
        <taxon>Magnoliopsida</taxon>
        <taxon>Liliopsida</taxon>
        <taxon>Poales</taxon>
        <taxon>Poaceae</taxon>
        <taxon>PACMAD clade</taxon>
        <taxon>Arundinoideae</taxon>
        <taxon>Arundineae</taxon>
        <taxon>Arundo</taxon>
    </lineage>
</organism>
<name>A0A0A8ZZZ3_ARUDO</name>
<protein>
    <submittedName>
        <fullName evidence="1">Uncharacterized protein</fullName>
    </submittedName>
</protein>
<proteinExistence type="predicted"/>
<reference evidence="1" key="1">
    <citation type="submission" date="2014-09" db="EMBL/GenBank/DDBJ databases">
        <authorList>
            <person name="Magalhaes I.L.F."/>
            <person name="Oliveira U."/>
            <person name="Santos F.R."/>
            <person name="Vidigal T.H.D.A."/>
            <person name="Brescovit A.D."/>
            <person name="Santos A.J."/>
        </authorList>
    </citation>
    <scope>NUCLEOTIDE SEQUENCE</scope>
    <source>
        <tissue evidence="1">Shoot tissue taken approximately 20 cm above the soil surface</tissue>
    </source>
</reference>
<reference evidence="1" key="2">
    <citation type="journal article" date="2015" name="Data Brief">
        <title>Shoot transcriptome of the giant reed, Arundo donax.</title>
        <authorList>
            <person name="Barrero R.A."/>
            <person name="Guerrero F.D."/>
            <person name="Moolhuijzen P."/>
            <person name="Goolsby J.A."/>
            <person name="Tidwell J."/>
            <person name="Bellgard S.E."/>
            <person name="Bellgard M.I."/>
        </authorList>
    </citation>
    <scope>NUCLEOTIDE SEQUENCE</scope>
    <source>
        <tissue evidence="1">Shoot tissue taken approximately 20 cm above the soil surface</tissue>
    </source>
</reference>
<sequence length="39" mass="4556">MQEHHDTFCLDRLLLAVVGDLELVHHRPKTRKETEEGTT</sequence>
<accession>A0A0A8ZZZ3</accession>
<dbReference type="AlphaFoldDB" id="A0A0A8ZZZ3"/>
<dbReference type="EMBL" id="GBRH01254622">
    <property type="protein sequence ID" value="JAD43273.1"/>
    <property type="molecule type" value="Transcribed_RNA"/>
</dbReference>